<feature type="active site" description="Schiff-base intermediate with substrate" evidence="4">
    <location>
        <position position="165"/>
    </location>
</feature>
<dbReference type="STRING" id="204536.SULAZ_0902"/>
<dbReference type="HOGENOM" id="CLU_064444_2_1_0"/>
<feature type="active site" description="Proton donor/acceptor" evidence="4">
    <location>
        <position position="138"/>
    </location>
</feature>
<comment type="catalytic activity">
    <reaction evidence="1 4">
        <text>3-dehydroquinate = 3-dehydroshikimate + H2O</text>
        <dbReference type="Rhea" id="RHEA:21096"/>
        <dbReference type="ChEBI" id="CHEBI:15377"/>
        <dbReference type="ChEBI" id="CHEBI:16630"/>
        <dbReference type="ChEBI" id="CHEBI:32364"/>
        <dbReference type="EC" id="4.2.1.10"/>
    </reaction>
</comment>
<dbReference type="PANTHER" id="PTHR43699:SF1">
    <property type="entry name" value="3-DEHYDROQUINATE DEHYDRATASE"/>
    <property type="match status" value="1"/>
</dbReference>
<keyword evidence="6" id="KW-1185">Reference proteome</keyword>
<evidence type="ECO:0000256" key="3">
    <source>
        <dbReference type="ARBA" id="ARBA00023270"/>
    </source>
</evidence>
<protein>
    <recommendedName>
        <fullName evidence="4">3-dehydroquinate dehydratase</fullName>
        <shortName evidence="4">3-dehydroquinase</shortName>
        <ecNumber evidence="4">4.2.1.10</ecNumber>
    </recommendedName>
    <alternativeName>
        <fullName evidence="4">Type I DHQase</fullName>
    </alternativeName>
    <alternativeName>
        <fullName evidence="4">Type I dehydroquinase</fullName>
        <shortName evidence="4">DHQ1</shortName>
    </alternativeName>
</protein>
<name>C1DUU2_SULAA</name>
<dbReference type="GO" id="GO:0003855">
    <property type="term" value="F:3-dehydroquinate dehydratase activity"/>
    <property type="evidence" value="ECO:0007669"/>
    <property type="project" value="UniProtKB-UniRule"/>
</dbReference>
<dbReference type="CDD" id="cd00502">
    <property type="entry name" value="DHQase_I"/>
    <property type="match status" value="1"/>
</dbReference>
<dbReference type="PANTHER" id="PTHR43699">
    <property type="entry name" value="3-DEHYDROQUINATE DEHYDRATASE"/>
    <property type="match status" value="1"/>
</dbReference>
<accession>C1DUU2</accession>
<dbReference type="GO" id="GO:0008652">
    <property type="term" value="P:amino acid biosynthetic process"/>
    <property type="evidence" value="ECO:0007669"/>
    <property type="project" value="UniProtKB-KW"/>
</dbReference>
<dbReference type="GO" id="GO:0046279">
    <property type="term" value="P:3,4-dihydroxybenzoate biosynthetic process"/>
    <property type="evidence" value="ECO:0007669"/>
    <property type="project" value="UniProtKB-ARBA"/>
</dbReference>
<feature type="binding site" evidence="4">
    <location>
        <position position="204"/>
    </location>
    <ligand>
        <name>3-dehydroquinate</name>
        <dbReference type="ChEBI" id="CHEBI:32364"/>
    </ligand>
</feature>
<dbReference type="Proteomes" id="UP000001369">
    <property type="component" value="Chromosome"/>
</dbReference>
<dbReference type="InterPro" id="IPR013785">
    <property type="entry name" value="Aldolase_TIM"/>
</dbReference>
<organism evidence="5 6">
    <name type="scientific">Sulfurihydrogenibium azorense (strain DSM 15241 / OCM 825 / Az-Fu1)</name>
    <dbReference type="NCBI Taxonomy" id="204536"/>
    <lineage>
        <taxon>Bacteria</taxon>
        <taxon>Pseudomonadati</taxon>
        <taxon>Aquificota</taxon>
        <taxon>Aquificia</taxon>
        <taxon>Aquificales</taxon>
        <taxon>Hydrogenothermaceae</taxon>
        <taxon>Sulfurihydrogenibium</taxon>
    </lineage>
</organism>
<dbReference type="NCBIfam" id="TIGR01093">
    <property type="entry name" value="aroD"/>
    <property type="match status" value="1"/>
</dbReference>
<proteinExistence type="inferred from homology"/>
<dbReference type="FunFam" id="3.20.20.70:FF:000047">
    <property type="entry name" value="3-dehydroquinate dehydratase"/>
    <property type="match status" value="1"/>
</dbReference>
<gene>
    <name evidence="4 5" type="primary">aroD</name>
    <name evidence="5" type="ordered locus">SULAZ_0902</name>
</gene>
<evidence type="ECO:0000256" key="4">
    <source>
        <dbReference type="HAMAP-Rule" id="MF_00214"/>
    </source>
</evidence>
<dbReference type="HAMAP" id="MF_00214">
    <property type="entry name" value="AroD"/>
    <property type="match status" value="1"/>
</dbReference>
<dbReference type="UniPathway" id="UPA00053">
    <property type="reaction ID" value="UER00086"/>
</dbReference>
<dbReference type="eggNOG" id="COG0710">
    <property type="taxonomic scope" value="Bacteria"/>
</dbReference>
<comment type="caution">
    <text evidence="4">Lacks conserved residue(s) required for the propagation of feature annotation.</text>
</comment>
<keyword evidence="4" id="KW-0028">Amino-acid biosynthesis</keyword>
<sequence length="249" mass="28326">MKLIHCFMIKFKKLYGEKKVVKIAVPIIDENVENTLSIALLENVDIIELRIDQFKSKDLAHILGIIKKVKEKGFIALATVRSKLEGGADIPDEERLKIFSSIADYVDMVDIEYTSFRINKEIVDLYHSKGKAVIMSYHDFEKTPSDDYIQSIIDESKTLGADIVKYAFKANSFQDVARVMCITHRNREKNLVAILMGEIGKVSRVVAPVFGSLITYTFIGQSFAPGQIEVQKLNELLEFFNIQKGWKLD</sequence>
<dbReference type="KEGG" id="saf:SULAZ_0902"/>
<dbReference type="SUPFAM" id="SSF51569">
    <property type="entry name" value="Aldolase"/>
    <property type="match status" value="1"/>
</dbReference>
<keyword evidence="2 4" id="KW-0456">Lyase</keyword>
<evidence type="ECO:0000313" key="6">
    <source>
        <dbReference type="Proteomes" id="UP000001369"/>
    </source>
</evidence>
<keyword evidence="3 4" id="KW-0704">Schiff base</keyword>
<dbReference type="EC" id="4.2.1.10" evidence="4"/>
<evidence type="ECO:0000256" key="1">
    <source>
        <dbReference type="ARBA" id="ARBA00001864"/>
    </source>
</evidence>
<feature type="binding site" evidence="4">
    <location>
        <position position="227"/>
    </location>
    <ligand>
        <name>3-dehydroquinate</name>
        <dbReference type="ChEBI" id="CHEBI:32364"/>
    </ligand>
</feature>
<feature type="binding site" evidence="4">
    <location>
        <begin position="48"/>
        <end position="50"/>
    </location>
    <ligand>
        <name>3-dehydroquinate</name>
        <dbReference type="ChEBI" id="CHEBI:32364"/>
    </ligand>
</feature>
<dbReference type="InterPro" id="IPR001381">
    <property type="entry name" value="DHquinase_I"/>
</dbReference>
<evidence type="ECO:0000313" key="5">
    <source>
        <dbReference type="EMBL" id="ACN99604.1"/>
    </source>
</evidence>
<comment type="similarity">
    <text evidence="4">Belongs to the type-I 3-dehydroquinase family.</text>
</comment>
<dbReference type="InterPro" id="IPR050146">
    <property type="entry name" value="Type-I_3-dehydroquinase"/>
</dbReference>
<dbReference type="Pfam" id="PF01487">
    <property type="entry name" value="DHquinase_I"/>
    <property type="match status" value="1"/>
</dbReference>
<comment type="subunit">
    <text evidence="4">Homodimer.</text>
</comment>
<dbReference type="AlphaFoldDB" id="C1DUU2"/>
<dbReference type="EMBL" id="CP001229">
    <property type="protein sequence ID" value="ACN99604.1"/>
    <property type="molecule type" value="Genomic_DNA"/>
</dbReference>
<dbReference type="Gene3D" id="3.20.20.70">
    <property type="entry name" value="Aldolase class I"/>
    <property type="match status" value="1"/>
</dbReference>
<keyword evidence="4" id="KW-0057">Aromatic amino acid biosynthesis</keyword>
<evidence type="ECO:0000256" key="2">
    <source>
        <dbReference type="ARBA" id="ARBA00023239"/>
    </source>
</evidence>
<dbReference type="GO" id="GO:0009423">
    <property type="term" value="P:chorismate biosynthetic process"/>
    <property type="evidence" value="ECO:0007669"/>
    <property type="project" value="UniProtKB-UniRule"/>
</dbReference>
<reference evidence="5 6" key="1">
    <citation type="journal article" date="2009" name="J. Bacteriol.">
        <title>Complete and draft genome sequences of six members of the Aquificales.</title>
        <authorList>
            <person name="Reysenbach A.L."/>
            <person name="Hamamura N."/>
            <person name="Podar M."/>
            <person name="Griffiths E."/>
            <person name="Ferreira S."/>
            <person name="Hochstein R."/>
            <person name="Heidelberg J."/>
            <person name="Johnson J."/>
            <person name="Mead D."/>
            <person name="Pohorille A."/>
            <person name="Sarmiento M."/>
            <person name="Schweighofer K."/>
            <person name="Seshadri R."/>
            <person name="Voytek M.A."/>
        </authorList>
    </citation>
    <scope>NUCLEOTIDE SEQUENCE [LARGE SCALE GENOMIC DNA]</scope>
    <source>
        <strain evidence="6">Az-Fu1 / DSM 15241 / OCM 825</strain>
    </source>
</reference>
<dbReference type="GO" id="GO:0009073">
    <property type="term" value="P:aromatic amino acid family biosynthetic process"/>
    <property type="evidence" value="ECO:0007669"/>
    <property type="project" value="UniProtKB-KW"/>
</dbReference>
<feature type="binding site" evidence="4">
    <location>
        <position position="81"/>
    </location>
    <ligand>
        <name>3-dehydroquinate</name>
        <dbReference type="ChEBI" id="CHEBI:32364"/>
    </ligand>
</feature>
<comment type="pathway">
    <text evidence="4">Metabolic intermediate biosynthesis; chorismate biosynthesis; chorismate from D-erythrose 4-phosphate and phosphoenolpyruvate: step 3/7.</text>
</comment>
<comment type="function">
    <text evidence="4">Involved in the third step of the chorismate pathway, which leads to the biosynthesis of aromatic amino acids. Catalyzes the cis-dehydration of 3-dehydroquinate (DHQ) and introduces the first double bond of the aromatic ring to yield 3-dehydroshikimate.</text>
</comment>